<protein>
    <submittedName>
        <fullName evidence="2">Uncharacterized protein</fullName>
    </submittedName>
</protein>
<comment type="caution">
    <text evidence="2">The sequence shown here is derived from an EMBL/GenBank/DDBJ whole genome shotgun (WGS) entry which is preliminary data.</text>
</comment>
<evidence type="ECO:0000256" key="1">
    <source>
        <dbReference type="SAM" id="MobiDB-lite"/>
    </source>
</evidence>
<gene>
    <name evidence="2" type="ORF">J2Z77_001137</name>
</gene>
<accession>A0ABS4KZ96</accession>
<dbReference type="EMBL" id="JAGGLQ010000002">
    <property type="protein sequence ID" value="MBP2035350.1"/>
    <property type="molecule type" value="Genomic_DNA"/>
</dbReference>
<evidence type="ECO:0000313" key="2">
    <source>
        <dbReference type="EMBL" id="MBP2035350.1"/>
    </source>
</evidence>
<organism evidence="2 3">
    <name type="scientific">Streptomyces avidinii</name>
    <dbReference type="NCBI Taxonomy" id="1895"/>
    <lineage>
        <taxon>Bacteria</taxon>
        <taxon>Bacillati</taxon>
        <taxon>Actinomycetota</taxon>
        <taxon>Actinomycetes</taxon>
        <taxon>Kitasatosporales</taxon>
        <taxon>Streptomycetaceae</taxon>
        <taxon>Streptomyces</taxon>
    </lineage>
</organism>
<keyword evidence="3" id="KW-1185">Reference proteome</keyword>
<evidence type="ECO:0000313" key="3">
    <source>
        <dbReference type="Proteomes" id="UP001519310"/>
    </source>
</evidence>
<dbReference type="Proteomes" id="UP001519310">
    <property type="component" value="Unassembled WGS sequence"/>
</dbReference>
<name>A0ABS4KZ96_STRAV</name>
<reference evidence="2 3" key="1">
    <citation type="submission" date="2021-03" db="EMBL/GenBank/DDBJ databases">
        <title>Genomic Encyclopedia of Type Strains, Phase IV (KMG-IV): sequencing the most valuable type-strain genomes for metagenomic binning, comparative biology and taxonomic classification.</title>
        <authorList>
            <person name="Goeker M."/>
        </authorList>
    </citation>
    <scope>NUCLEOTIDE SEQUENCE [LARGE SCALE GENOMIC DNA]</scope>
    <source>
        <strain evidence="2 3">DSM 40526</strain>
    </source>
</reference>
<proteinExistence type="predicted"/>
<sequence>MRCTEPLRRTPLTGRLPAGRRPKRGRVFSGRGDARTDRRRRGQLRHAVPVPLSRPAGSMGRQAGSPGPNRGMVGGMDQPGSVVSRLRRPRLPDGLPSRPSRAGHVRGARRAPGPRPLRVCRSRLPPPRWGSPVTSCLARSRFLGTYAVLTLFPAPQAGQAADCRLRLARALALLPPRIACLLLDLGHLPAGDTADVLPVVEAWATGHSISLVRIRADGDSDPAPVHLVSLPPTPEGRSLPRTLAARVLVQRSTGICLAHRADPSRHTI</sequence>
<feature type="region of interest" description="Disordered" evidence="1">
    <location>
        <begin position="1"/>
        <end position="123"/>
    </location>
</feature>